<evidence type="ECO:0000313" key="2">
    <source>
        <dbReference type="Proteomes" id="UP000321261"/>
    </source>
</evidence>
<name>A0A561SZQ2_9PSEU</name>
<comment type="caution">
    <text evidence="1">The sequence shown here is derived from an EMBL/GenBank/DDBJ whole genome shotgun (WGS) entry which is preliminary data.</text>
</comment>
<dbReference type="EMBL" id="VIWU01000001">
    <property type="protein sequence ID" value="TWF80339.1"/>
    <property type="molecule type" value="Genomic_DNA"/>
</dbReference>
<protein>
    <submittedName>
        <fullName evidence="1">Uncharacterized protein</fullName>
    </submittedName>
</protein>
<accession>A0A561SZQ2</accession>
<dbReference type="Proteomes" id="UP000321261">
    <property type="component" value="Unassembled WGS sequence"/>
</dbReference>
<proteinExistence type="predicted"/>
<organism evidence="1 2">
    <name type="scientific">Pseudonocardia hierapolitana</name>
    <dbReference type="NCBI Taxonomy" id="1128676"/>
    <lineage>
        <taxon>Bacteria</taxon>
        <taxon>Bacillati</taxon>
        <taxon>Actinomycetota</taxon>
        <taxon>Actinomycetes</taxon>
        <taxon>Pseudonocardiales</taxon>
        <taxon>Pseudonocardiaceae</taxon>
        <taxon>Pseudonocardia</taxon>
    </lineage>
</organism>
<dbReference type="AlphaFoldDB" id="A0A561SZQ2"/>
<dbReference type="RefSeq" id="WP_147259034.1">
    <property type="nucleotide sequence ID" value="NZ_VIWU01000001.1"/>
</dbReference>
<keyword evidence="2" id="KW-1185">Reference proteome</keyword>
<sequence length="44" mass="4433">MALQAALGTTDPSGHLFHLARDLGAEMSLTALGLPADGVDAVVE</sequence>
<reference evidence="1 2" key="1">
    <citation type="submission" date="2019-06" db="EMBL/GenBank/DDBJ databases">
        <title>Sequencing the genomes of 1000 actinobacteria strains.</title>
        <authorList>
            <person name="Klenk H.-P."/>
        </authorList>
    </citation>
    <scope>NUCLEOTIDE SEQUENCE [LARGE SCALE GENOMIC DNA]</scope>
    <source>
        <strain evidence="1 2">DSM 45671</strain>
    </source>
</reference>
<evidence type="ECO:0000313" key="1">
    <source>
        <dbReference type="EMBL" id="TWF80339.1"/>
    </source>
</evidence>
<gene>
    <name evidence="1" type="ORF">FHX44_116282</name>
</gene>